<evidence type="ECO:0000256" key="8">
    <source>
        <dbReference type="SAM" id="MobiDB-lite"/>
    </source>
</evidence>
<dbReference type="InterPro" id="IPR033370">
    <property type="entry name" value="COG1"/>
</dbReference>
<dbReference type="OrthoDB" id="46189at2759"/>
<sequence>MAEIPPGEAALPAASKITIDDESDDTESDTTPAEIKAKIERDVDELFKTKTVEEMEEIEKKLRGDLETMDAEIARTIGGSWKDFMENSKDVDLITSNLQEIADGFAVVRDTLAELPEIIRKNNEAMEALRAPQEPEEFTPEMATFAAGSRLKYLVDTPEKVWGALDEREYAGAAMRYAASRDCVAACVETSEPPHLTRDEAHKKFPALRQQPAALDSLRGQIARAARKALESPKAPRETLASALAASIIVEGMNAERSLVLYLQTRRAWCRATLRRCGGDGAGVDRVAGALARVLAEPARAIASARACFLGGESPTGESPTGESPPPPLVYARLDEGWDETDVANVLFAGVVDPRREVEAWRRVVESAKPARLSRARIAALCEEWLAGVASDVLVATTEKGFMGGIRTVDDLVSVESVARAKLAEKRSSADDVAACVDLLGREVDAWATLAEEPTSHRARTLLSATLRHGGLRTAVDAALQAVAPPAPRTSALSPPAEAAAMWGGDWSGGDSPGSDWSGEQPPSKSPRSALDGPDRGVNASRDVAPANVAAARALAGKFAAALAAARGDALAIGTPGGRLKLKPTFSISNPQRDAPRLATLEAFVRGECHAGAMATADFLWKRLEAYEKDAAAGDDVAAERCLLVAQTAQFARLAPEELGALMGPARDWNADAVALAKQRRRAAKSSAKSNRFQLFGSTNQNASDKNNAAEDPRLAESLAALARVAHRGFRAWAERFARTVGVELSRALPQDERLGSQEVPRDWEEESGGDGGEVSLRLPALPSPYALGCLHAASSEALRCGGHLMSHDGIAALVRATAKECGGAYADFVQSATSTSDRLSERGVLQALFDLRFVMEVLLGPGCMGGGRGKAGGKVVGDANDEGDALVAAQRAERTLAARLDPIDWATYESFLWRNERRAYSRCATLLGLLTQSHRAPAGAEKVLPATSSDAKATTPPPRFTYLPVSLPAARGKGGGKGDGNVGAVDWSLAGFDRFGEPDETRGAGDEGGLLGKIGQGLGGWVRGVV</sequence>
<dbReference type="GO" id="GO:0015031">
    <property type="term" value="P:protein transport"/>
    <property type="evidence" value="ECO:0007669"/>
    <property type="project" value="UniProtKB-KW"/>
</dbReference>
<dbReference type="PANTHER" id="PTHR31658">
    <property type="entry name" value="CONSERVED OLIGOMERIC GOLGI COMPLEX SUBUNIT 1"/>
    <property type="match status" value="1"/>
</dbReference>
<name>C1E7S8_MICCC</name>
<gene>
    <name evidence="9" type="ORF">MICPUN_59124</name>
</gene>
<dbReference type="FunCoup" id="C1E7S8">
    <property type="interactions" value="1720"/>
</dbReference>
<dbReference type="AlphaFoldDB" id="C1E7S8"/>
<evidence type="ECO:0000313" key="10">
    <source>
        <dbReference type="Proteomes" id="UP000002009"/>
    </source>
</evidence>
<dbReference type="OMA" id="DNPRRQT"/>
<dbReference type="GO" id="GO:0006891">
    <property type="term" value="P:intra-Golgi vesicle-mediated transport"/>
    <property type="evidence" value="ECO:0007669"/>
    <property type="project" value="InterPro"/>
</dbReference>
<keyword evidence="7" id="KW-0472">Membrane</keyword>
<dbReference type="EMBL" id="CP001327">
    <property type="protein sequence ID" value="ACO64385.1"/>
    <property type="molecule type" value="Genomic_DNA"/>
</dbReference>
<evidence type="ECO:0000256" key="3">
    <source>
        <dbReference type="ARBA" id="ARBA00020978"/>
    </source>
</evidence>
<evidence type="ECO:0000256" key="2">
    <source>
        <dbReference type="ARBA" id="ARBA00006653"/>
    </source>
</evidence>
<feature type="region of interest" description="Disordered" evidence="8">
    <location>
        <begin position="1"/>
        <end position="34"/>
    </location>
</feature>
<dbReference type="STRING" id="296587.C1E7S8"/>
<accession>C1E7S8</accession>
<protein>
    <recommendedName>
        <fullName evidence="3">Conserved oligomeric Golgi complex subunit 1</fullName>
    </recommendedName>
</protein>
<dbReference type="RefSeq" id="XP_002503127.1">
    <property type="nucleotide sequence ID" value="XM_002503081.1"/>
</dbReference>
<keyword evidence="4" id="KW-0813">Transport</keyword>
<evidence type="ECO:0000313" key="9">
    <source>
        <dbReference type="EMBL" id="ACO64385.1"/>
    </source>
</evidence>
<dbReference type="PANTHER" id="PTHR31658:SF0">
    <property type="entry name" value="CONSERVED OLIGOMERIC GOLGI COMPLEX SUBUNIT 1"/>
    <property type="match status" value="1"/>
</dbReference>
<feature type="region of interest" description="Disordered" evidence="8">
    <location>
        <begin position="752"/>
        <end position="776"/>
    </location>
</feature>
<dbReference type="Pfam" id="PF08700">
    <property type="entry name" value="VPS51_Exo84_N"/>
    <property type="match status" value="1"/>
</dbReference>
<dbReference type="GO" id="GO:0017119">
    <property type="term" value="C:Golgi transport complex"/>
    <property type="evidence" value="ECO:0007669"/>
    <property type="project" value="InterPro"/>
</dbReference>
<keyword evidence="6" id="KW-0333">Golgi apparatus</keyword>
<reference evidence="9 10" key="1">
    <citation type="journal article" date="2009" name="Science">
        <title>Green evolution and dynamic adaptations revealed by genomes of the marine picoeukaryotes Micromonas.</title>
        <authorList>
            <person name="Worden A.Z."/>
            <person name="Lee J.H."/>
            <person name="Mock T."/>
            <person name="Rouze P."/>
            <person name="Simmons M.P."/>
            <person name="Aerts A.L."/>
            <person name="Allen A.E."/>
            <person name="Cuvelier M.L."/>
            <person name="Derelle E."/>
            <person name="Everett M.V."/>
            <person name="Foulon E."/>
            <person name="Grimwood J."/>
            <person name="Gundlach H."/>
            <person name="Henrissat B."/>
            <person name="Napoli C."/>
            <person name="McDonald S.M."/>
            <person name="Parker M.S."/>
            <person name="Rombauts S."/>
            <person name="Salamov A."/>
            <person name="Von Dassow P."/>
            <person name="Badger J.H."/>
            <person name="Coutinho P.M."/>
            <person name="Demir E."/>
            <person name="Dubchak I."/>
            <person name="Gentemann C."/>
            <person name="Eikrem W."/>
            <person name="Gready J.E."/>
            <person name="John U."/>
            <person name="Lanier W."/>
            <person name="Lindquist E.A."/>
            <person name="Lucas S."/>
            <person name="Mayer K.F."/>
            <person name="Moreau H."/>
            <person name="Not F."/>
            <person name="Otillar R."/>
            <person name="Panaud O."/>
            <person name="Pangilinan J."/>
            <person name="Paulsen I."/>
            <person name="Piegu B."/>
            <person name="Poliakov A."/>
            <person name="Robbens S."/>
            <person name="Schmutz J."/>
            <person name="Toulza E."/>
            <person name="Wyss T."/>
            <person name="Zelensky A."/>
            <person name="Zhou K."/>
            <person name="Armbrust E.V."/>
            <person name="Bhattacharya D."/>
            <person name="Goodenough U.W."/>
            <person name="Van de Peer Y."/>
            <person name="Grigoriev I.V."/>
        </authorList>
    </citation>
    <scope>NUCLEOTIDE SEQUENCE [LARGE SCALE GENOMIC DNA]</scope>
    <source>
        <strain evidence="10">RCC299 / NOUM17</strain>
    </source>
</reference>
<dbReference type="InParanoid" id="C1E7S8"/>
<evidence type="ECO:0000256" key="1">
    <source>
        <dbReference type="ARBA" id="ARBA00004395"/>
    </source>
</evidence>
<evidence type="ECO:0000256" key="4">
    <source>
        <dbReference type="ARBA" id="ARBA00022448"/>
    </source>
</evidence>
<comment type="similarity">
    <text evidence="2">Belongs to the COG1 family.</text>
</comment>
<feature type="compositionally biased region" description="Basic and acidic residues" evidence="8">
    <location>
        <begin position="752"/>
        <end position="763"/>
    </location>
</feature>
<dbReference type="GeneID" id="8244065"/>
<dbReference type="KEGG" id="mis:MICPUN_59124"/>
<evidence type="ECO:0000256" key="7">
    <source>
        <dbReference type="ARBA" id="ARBA00023136"/>
    </source>
</evidence>
<evidence type="ECO:0000256" key="6">
    <source>
        <dbReference type="ARBA" id="ARBA00023034"/>
    </source>
</evidence>
<comment type="subcellular location">
    <subcellularLocation>
        <location evidence="1">Golgi apparatus membrane</location>
        <topology evidence="1">Peripheral membrane protein</topology>
    </subcellularLocation>
</comment>
<dbReference type="Proteomes" id="UP000002009">
    <property type="component" value="Chromosome 6"/>
</dbReference>
<evidence type="ECO:0000256" key="5">
    <source>
        <dbReference type="ARBA" id="ARBA00022927"/>
    </source>
</evidence>
<organism evidence="9 10">
    <name type="scientific">Micromonas commoda (strain RCC299 / NOUM17 / CCMP2709)</name>
    <name type="common">Picoplanktonic green alga</name>
    <dbReference type="NCBI Taxonomy" id="296587"/>
    <lineage>
        <taxon>Eukaryota</taxon>
        <taxon>Viridiplantae</taxon>
        <taxon>Chlorophyta</taxon>
        <taxon>Mamiellophyceae</taxon>
        <taxon>Mamiellales</taxon>
        <taxon>Mamiellaceae</taxon>
        <taxon>Micromonas</taxon>
    </lineage>
</organism>
<dbReference type="GO" id="GO:0000139">
    <property type="term" value="C:Golgi membrane"/>
    <property type="evidence" value="ECO:0007669"/>
    <property type="project" value="UniProtKB-SubCell"/>
</dbReference>
<dbReference type="eggNOG" id="KOG2033">
    <property type="taxonomic scope" value="Eukaryota"/>
</dbReference>
<keyword evidence="10" id="KW-1185">Reference proteome</keyword>
<feature type="region of interest" description="Disordered" evidence="8">
    <location>
        <begin position="486"/>
        <end position="541"/>
    </location>
</feature>
<proteinExistence type="inferred from homology"/>
<keyword evidence="5" id="KW-0653">Protein transport</keyword>